<dbReference type="InterPro" id="IPR002560">
    <property type="entry name" value="Transposase_DDE"/>
</dbReference>
<evidence type="ECO:0000259" key="1">
    <source>
        <dbReference type="Pfam" id="PF01610"/>
    </source>
</evidence>
<gene>
    <name evidence="2" type="ORF">ACE1CI_31390</name>
</gene>
<proteinExistence type="predicted"/>
<dbReference type="Pfam" id="PF01610">
    <property type="entry name" value="DDE_Tnp_ISL3"/>
    <property type="match status" value="1"/>
</dbReference>
<dbReference type="InterPro" id="IPR047951">
    <property type="entry name" value="Transpos_ISL3"/>
</dbReference>
<comment type="caution">
    <text evidence="2">The sequence shown here is derived from an EMBL/GenBank/DDBJ whole genome shotgun (WGS) entry which is preliminary data.</text>
</comment>
<reference evidence="2 3" key="1">
    <citation type="submission" date="2024-09" db="EMBL/GenBank/DDBJ databases">
        <title>Floridaenema gen nov. (Aerosakkonemataceae, Aerosakkonematales ord. nov., Cyanobacteria) from benthic tropical and subtropical fresh waters, with the description of four new species.</title>
        <authorList>
            <person name="Moretto J.A."/>
            <person name="Berthold D.E."/>
            <person name="Lefler F.W."/>
            <person name="Huang I.-S."/>
            <person name="Laughinghouse H. IV."/>
        </authorList>
    </citation>
    <scope>NUCLEOTIDE SEQUENCE [LARGE SCALE GENOMIC DNA]</scope>
    <source>
        <strain evidence="2 3">BLCC-F50</strain>
    </source>
</reference>
<dbReference type="PANTHER" id="PTHR33498">
    <property type="entry name" value="TRANSPOSASE FOR INSERTION SEQUENCE ELEMENT IS1557"/>
    <property type="match status" value="1"/>
</dbReference>
<name>A0ABV4Y0C1_9CYAN</name>
<feature type="domain" description="Transposase IS204/IS1001/IS1096/IS1165 DDE" evidence="1">
    <location>
        <begin position="2"/>
        <end position="122"/>
    </location>
</feature>
<evidence type="ECO:0000313" key="2">
    <source>
        <dbReference type="EMBL" id="MFB2897445.1"/>
    </source>
</evidence>
<organism evidence="2 3">
    <name type="scientific">Floridaenema flaviceps BLCC-F50</name>
    <dbReference type="NCBI Taxonomy" id="3153642"/>
    <lineage>
        <taxon>Bacteria</taxon>
        <taxon>Bacillati</taxon>
        <taxon>Cyanobacteriota</taxon>
        <taxon>Cyanophyceae</taxon>
        <taxon>Oscillatoriophycideae</taxon>
        <taxon>Aerosakkonematales</taxon>
        <taxon>Aerosakkonemataceae</taxon>
        <taxon>Floridanema</taxon>
        <taxon>Floridanema flaviceps</taxon>
    </lineage>
</organism>
<protein>
    <submittedName>
        <fullName evidence="2">Transposase</fullName>
    </submittedName>
</protein>
<dbReference type="RefSeq" id="WP_413267058.1">
    <property type="nucleotide sequence ID" value="NZ_JBHFNR010000252.1"/>
</dbReference>
<dbReference type="EMBL" id="JBHFNR010000252">
    <property type="protein sequence ID" value="MFB2897445.1"/>
    <property type="molecule type" value="Genomic_DNA"/>
</dbReference>
<dbReference type="PANTHER" id="PTHR33498:SF1">
    <property type="entry name" value="TRANSPOSASE FOR INSERTION SEQUENCE ELEMENT IS1557"/>
    <property type="match status" value="1"/>
</dbReference>
<keyword evidence="3" id="KW-1185">Reference proteome</keyword>
<dbReference type="Proteomes" id="UP001576784">
    <property type="component" value="Unassembled WGS sequence"/>
</dbReference>
<accession>A0ABV4Y0C1</accession>
<sequence length="130" mass="15051">MKNRCLLLKNETDLTEKEKLELANLLKDSACLGIAYQLKEELRNIYETSTTVKIGFKRLKNWLASARIIFGKAVDSIEKHLTEISHYFVSKTTSGVMEGINNRIKLIIRQSYGFKSFEFLREKLLACLFK</sequence>
<evidence type="ECO:0000313" key="3">
    <source>
        <dbReference type="Proteomes" id="UP001576784"/>
    </source>
</evidence>